<comment type="similarity">
    <text evidence="1">Belongs to the histone H2B family.</text>
</comment>
<dbReference type="SUPFAM" id="SSF47113">
    <property type="entry name" value="Histone-fold"/>
    <property type="match status" value="1"/>
</dbReference>
<dbReference type="Pfam" id="PF00125">
    <property type="entry name" value="Histone"/>
    <property type="match status" value="1"/>
</dbReference>
<sequence>MIYPAWTLAIVLDARRSYLAALDVSIASMFDLCHTVTRLGEPFSLVLSVTLTFYLMLYPWPSTSHSFATRLHVPQGNAPITSASTTSPGGYNSFKKLARFGPQARSSPFPLSLCKCYDPQIPTKPTTFDTELSILNPSSSILRPNGNMGVSADKKKRKKSCKETYSSYIYKVLKQVHPDTGISNKAMAILNLFVNNIFKRI</sequence>
<dbReference type="InterPro" id="IPR007125">
    <property type="entry name" value="H2A/H2B/H3"/>
</dbReference>
<proteinExistence type="inferred from homology"/>
<dbReference type="Gene3D" id="1.10.20.10">
    <property type="entry name" value="Histone, subunit A"/>
    <property type="match status" value="1"/>
</dbReference>
<dbReference type="GO" id="GO:0003677">
    <property type="term" value="F:DNA binding"/>
    <property type="evidence" value="ECO:0007669"/>
    <property type="project" value="InterPro"/>
</dbReference>
<dbReference type="PANTHER" id="PTHR23428">
    <property type="entry name" value="HISTONE H2B"/>
    <property type="match status" value="1"/>
</dbReference>
<organism evidence="3 4">
    <name type="scientific">Rhizoctonia solani</name>
    <dbReference type="NCBI Taxonomy" id="456999"/>
    <lineage>
        <taxon>Eukaryota</taxon>
        <taxon>Fungi</taxon>
        <taxon>Dikarya</taxon>
        <taxon>Basidiomycota</taxon>
        <taxon>Agaricomycotina</taxon>
        <taxon>Agaricomycetes</taxon>
        <taxon>Cantharellales</taxon>
        <taxon>Ceratobasidiaceae</taxon>
        <taxon>Rhizoctonia</taxon>
    </lineage>
</organism>
<dbReference type="SMART" id="SM00427">
    <property type="entry name" value="H2B"/>
    <property type="match status" value="1"/>
</dbReference>
<dbReference type="GO" id="GO:0000786">
    <property type="term" value="C:nucleosome"/>
    <property type="evidence" value="ECO:0007669"/>
    <property type="project" value="InterPro"/>
</dbReference>
<evidence type="ECO:0000259" key="2">
    <source>
        <dbReference type="Pfam" id="PF00125"/>
    </source>
</evidence>
<dbReference type="GO" id="GO:0030527">
    <property type="term" value="F:structural constituent of chromatin"/>
    <property type="evidence" value="ECO:0007669"/>
    <property type="project" value="InterPro"/>
</dbReference>
<dbReference type="GO" id="GO:0046982">
    <property type="term" value="F:protein heterodimerization activity"/>
    <property type="evidence" value="ECO:0007669"/>
    <property type="project" value="InterPro"/>
</dbReference>
<comment type="caution">
    <text evidence="3">The sequence shown here is derived from an EMBL/GenBank/DDBJ whole genome shotgun (WGS) entry which is preliminary data.</text>
</comment>
<protein>
    <submittedName>
        <fullName evidence="3">Histone H2b</fullName>
    </submittedName>
</protein>
<name>A0A8H7LYY3_9AGAM</name>
<reference evidence="3" key="1">
    <citation type="submission" date="2020-09" db="EMBL/GenBank/DDBJ databases">
        <title>Comparative genome analyses of four rice-infecting Rhizoctonia solani isolates reveal extensive enrichment of homogalacturonan modification genes.</title>
        <authorList>
            <person name="Lee D.-Y."/>
            <person name="Jeon J."/>
            <person name="Kim K.-T."/>
            <person name="Cheong K."/>
            <person name="Song H."/>
            <person name="Choi G."/>
            <person name="Ko J."/>
            <person name="Opiyo S.O."/>
            <person name="Zuo S."/>
            <person name="Madhav S."/>
            <person name="Lee Y.-H."/>
            <person name="Wang G.-L."/>
        </authorList>
    </citation>
    <scope>NUCLEOTIDE SEQUENCE</scope>
    <source>
        <strain evidence="3">AG1-IA B2</strain>
    </source>
</reference>
<evidence type="ECO:0000256" key="1">
    <source>
        <dbReference type="ARBA" id="ARBA00006846"/>
    </source>
</evidence>
<dbReference type="InterPro" id="IPR009072">
    <property type="entry name" value="Histone-fold"/>
</dbReference>
<evidence type="ECO:0000313" key="4">
    <source>
        <dbReference type="Proteomes" id="UP000614334"/>
    </source>
</evidence>
<dbReference type="AlphaFoldDB" id="A0A8H7LYY3"/>
<dbReference type="Proteomes" id="UP000614334">
    <property type="component" value="Unassembled WGS sequence"/>
</dbReference>
<feature type="domain" description="Core Histone H2A/H2B/H3" evidence="2">
    <location>
        <begin position="153"/>
        <end position="201"/>
    </location>
</feature>
<evidence type="ECO:0000313" key="3">
    <source>
        <dbReference type="EMBL" id="KAF8751648.1"/>
    </source>
</evidence>
<dbReference type="PRINTS" id="PR00621">
    <property type="entry name" value="HISTONEH2B"/>
</dbReference>
<dbReference type="EMBL" id="JACYCF010000017">
    <property type="protein sequence ID" value="KAF8751648.1"/>
    <property type="molecule type" value="Genomic_DNA"/>
</dbReference>
<dbReference type="InterPro" id="IPR000558">
    <property type="entry name" value="Histone_H2B"/>
</dbReference>
<gene>
    <name evidence="3" type="ORF">RHS01_08498</name>
</gene>
<accession>A0A8H7LYY3</accession>